<dbReference type="GO" id="GO:0030677">
    <property type="term" value="C:ribonuclease P complex"/>
    <property type="evidence" value="ECO:0007669"/>
    <property type="project" value="InterPro"/>
</dbReference>
<protein>
    <recommendedName>
        <fullName evidence="4">Ribonuclease P protein subunit p29</fullName>
    </recommendedName>
</protein>
<sequence length="328" mass="37800">MAKSARGFCSTEHCFPFTSRALIRQLLTMRCYSEYFSLSGFTGFFCGESTAQGFRKFEICYCVLVSSALFCRSTMYSSYVLTFVRERIPPQRRQQAIVNLDGVGAANYVSLAPLPRADKKTKRRKRHRKVQLLPQFRGQSSKQLKRVMRQQQHPDVRRLTCPSDLPRRLHDLWNQYANSLIDLTKSAQSDEANITHQLENILRMDLIGARLRVLRSITTKQVDLEGIVVMETRNIFYLAREEVVDGKDAEETWLHIVPKRGTVFLLLMTRAEIVLNGNSLAYRPADRAVRKWKLNPSAGAKQKKRPLYTDLFRDYLFTSTEAHHSQAG</sequence>
<keyword evidence="9" id="KW-0378">Hydrolase</keyword>
<evidence type="ECO:0000313" key="11">
    <source>
        <dbReference type="WBParaSite" id="MCU_007793-RA"/>
    </source>
</evidence>
<dbReference type="PANTHER" id="PTHR13348:SF0">
    <property type="entry name" value="RIBONUCLEASE P PROTEIN SUBUNIT P29"/>
    <property type="match status" value="1"/>
</dbReference>
<name>A0A5K3FEV7_MESCO</name>
<comment type="subunit">
    <text evidence="10">Component of nuclear RNase P and RNase MRP ribonucleoproteins. RNase P consists of a catalytic RNA moiety and 10 different protein chains; POP1, POP4, POP5, POP7, RPP14, RPP21, RPP25, RPP30, RPP38 and RPP40. Within the RNase P complex, POP1, POP7 and RPP25 form the 'finger' subcomplex, POP5, RPP14, RPP40 and homodimeric RPP30 form the 'palm' subcomplex, and RPP21, POP4 and RPP38 form the 'wrist' subcomplex. All subunits of the RNase P complex interact with the catalytic RNA. Several subunits of RNase P are also part of the RNase MRP complex. RNase MRP consists of a catalytic RNA moiety and about 8 protein subunits; POP1, POP7, RPP25, RPP30, RPP38, RPP40 and possibly also POP4 and POP5.</text>
</comment>
<dbReference type="SMART" id="SM00538">
    <property type="entry name" value="POP4"/>
    <property type="match status" value="1"/>
</dbReference>
<organism evidence="11">
    <name type="scientific">Mesocestoides corti</name>
    <name type="common">Flatworm</name>
    <dbReference type="NCBI Taxonomy" id="53468"/>
    <lineage>
        <taxon>Eukaryota</taxon>
        <taxon>Metazoa</taxon>
        <taxon>Spiralia</taxon>
        <taxon>Lophotrochozoa</taxon>
        <taxon>Platyhelminthes</taxon>
        <taxon>Cestoda</taxon>
        <taxon>Eucestoda</taxon>
        <taxon>Cyclophyllidea</taxon>
        <taxon>Mesocestoididae</taxon>
        <taxon>Mesocestoides</taxon>
    </lineage>
</organism>
<dbReference type="GO" id="GO:0016787">
    <property type="term" value="F:hydrolase activity"/>
    <property type="evidence" value="ECO:0007669"/>
    <property type="project" value="UniProtKB-KW"/>
</dbReference>
<evidence type="ECO:0000256" key="2">
    <source>
        <dbReference type="ARBA" id="ARBA00004123"/>
    </source>
</evidence>
<dbReference type="InterPro" id="IPR023534">
    <property type="entry name" value="Rof/RNase_P-like"/>
</dbReference>
<evidence type="ECO:0000256" key="3">
    <source>
        <dbReference type="ARBA" id="ARBA00006181"/>
    </source>
</evidence>
<reference evidence="11" key="1">
    <citation type="submission" date="2019-11" db="UniProtKB">
        <authorList>
            <consortium name="WormBaseParasite"/>
        </authorList>
    </citation>
    <scope>IDENTIFICATION</scope>
</reference>
<dbReference type="GO" id="GO:0001682">
    <property type="term" value="P:tRNA 5'-leader removal"/>
    <property type="evidence" value="ECO:0007669"/>
    <property type="project" value="InterPro"/>
</dbReference>
<keyword evidence="6" id="KW-0819">tRNA processing</keyword>
<dbReference type="InterPro" id="IPR016848">
    <property type="entry name" value="RNase_P/MRP_Rpp29-subunit"/>
</dbReference>
<keyword evidence="7" id="KW-0540">Nuclease</keyword>
<dbReference type="GO" id="GO:0006364">
    <property type="term" value="P:rRNA processing"/>
    <property type="evidence" value="ECO:0007669"/>
    <property type="project" value="TreeGrafter"/>
</dbReference>
<dbReference type="GO" id="GO:0000172">
    <property type="term" value="C:ribonuclease MRP complex"/>
    <property type="evidence" value="ECO:0007669"/>
    <property type="project" value="InterPro"/>
</dbReference>
<evidence type="ECO:0000256" key="8">
    <source>
        <dbReference type="ARBA" id="ARBA00022759"/>
    </source>
</evidence>
<evidence type="ECO:0000256" key="1">
    <source>
        <dbReference type="ARBA" id="ARBA00002435"/>
    </source>
</evidence>
<evidence type="ECO:0000256" key="4">
    <source>
        <dbReference type="ARBA" id="ARBA00016225"/>
    </source>
</evidence>
<dbReference type="Gene3D" id="2.30.30.210">
    <property type="entry name" value="Ribonuclease P/MRP, subunit p29"/>
    <property type="match status" value="1"/>
</dbReference>
<keyword evidence="8" id="KW-0255">Endonuclease</keyword>
<dbReference type="GO" id="GO:0004519">
    <property type="term" value="F:endonuclease activity"/>
    <property type="evidence" value="ECO:0007669"/>
    <property type="project" value="UniProtKB-KW"/>
</dbReference>
<evidence type="ECO:0000256" key="7">
    <source>
        <dbReference type="ARBA" id="ARBA00022722"/>
    </source>
</evidence>
<dbReference type="HAMAP" id="MF_00754">
    <property type="entry name" value="RNase_P_1"/>
    <property type="match status" value="1"/>
</dbReference>
<dbReference type="InterPro" id="IPR023538">
    <property type="entry name" value="RNP1"/>
</dbReference>
<dbReference type="InterPro" id="IPR002730">
    <property type="entry name" value="Rpp29/RNP1"/>
</dbReference>
<comment type="subcellular location">
    <subcellularLocation>
        <location evidence="2">Nucleus</location>
    </subcellularLocation>
</comment>
<dbReference type="WBParaSite" id="MCU_007793-RA">
    <property type="protein sequence ID" value="MCU_007793-RA"/>
    <property type="gene ID" value="MCU_007793"/>
</dbReference>
<dbReference type="AlphaFoldDB" id="A0A5K3FEV7"/>
<dbReference type="SUPFAM" id="SSF101744">
    <property type="entry name" value="Rof/RNase P subunit-like"/>
    <property type="match status" value="1"/>
</dbReference>
<evidence type="ECO:0000256" key="5">
    <source>
        <dbReference type="ARBA" id="ARBA00022490"/>
    </source>
</evidence>
<proteinExistence type="inferred from homology"/>
<evidence type="ECO:0000256" key="9">
    <source>
        <dbReference type="ARBA" id="ARBA00022801"/>
    </source>
</evidence>
<dbReference type="GO" id="GO:0005634">
    <property type="term" value="C:nucleus"/>
    <property type="evidence" value="ECO:0007669"/>
    <property type="project" value="UniProtKB-SubCell"/>
</dbReference>
<dbReference type="GO" id="GO:0033204">
    <property type="term" value="F:ribonuclease P RNA binding"/>
    <property type="evidence" value="ECO:0007669"/>
    <property type="project" value="InterPro"/>
</dbReference>
<dbReference type="InterPro" id="IPR036980">
    <property type="entry name" value="RNase_P/MRP_Rpp29_sf"/>
</dbReference>
<evidence type="ECO:0000256" key="6">
    <source>
        <dbReference type="ARBA" id="ARBA00022694"/>
    </source>
</evidence>
<accession>A0A5K3FEV7</accession>
<dbReference type="Pfam" id="PF01868">
    <property type="entry name" value="RNase_P-MRP_p29"/>
    <property type="match status" value="1"/>
</dbReference>
<comment type="function">
    <text evidence="1">Component of ribonuclease P, a ribonucleoprotein complex that generates mature tRNA molecules by cleaving their 5'-ends.</text>
</comment>
<evidence type="ECO:0000256" key="10">
    <source>
        <dbReference type="ARBA" id="ARBA00046486"/>
    </source>
</evidence>
<dbReference type="PANTHER" id="PTHR13348">
    <property type="entry name" value="RIBONUCLEASE P SUBUNIT P29"/>
    <property type="match status" value="1"/>
</dbReference>
<keyword evidence="5" id="KW-0963">Cytoplasm</keyword>
<comment type="similarity">
    <text evidence="3">Belongs to the eukaryotic/archaeal RNase P protein component 1 family.</text>
</comment>